<dbReference type="AlphaFoldDB" id="A0A7Y6NSZ0"/>
<dbReference type="Pfam" id="PF02771">
    <property type="entry name" value="Acyl-CoA_dh_N"/>
    <property type="match status" value="2"/>
</dbReference>
<comment type="caution">
    <text evidence="9">The sequence shown here is derived from an EMBL/GenBank/DDBJ whole genome shotgun (WGS) entry which is preliminary data.</text>
</comment>
<comment type="cofactor">
    <cofactor evidence="1">
        <name>FAD</name>
        <dbReference type="ChEBI" id="CHEBI:57692"/>
    </cofactor>
</comment>
<dbReference type="Pfam" id="PF00441">
    <property type="entry name" value="Acyl-CoA_dh_1"/>
    <property type="match status" value="2"/>
</dbReference>
<dbReference type="GO" id="GO:0005886">
    <property type="term" value="C:plasma membrane"/>
    <property type="evidence" value="ECO:0007669"/>
    <property type="project" value="TreeGrafter"/>
</dbReference>
<evidence type="ECO:0000256" key="1">
    <source>
        <dbReference type="ARBA" id="ARBA00001974"/>
    </source>
</evidence>
<dbReference type="EMBL" id="JABWMJ010000016">
    <property type="protein sequence ID" value="NUZ08761.1"/>
    <property type="molecule type" value="Genomic_DNA"/>
</dbReference>
<dbReference type="Gene3D" id="2.40.110.10">
    <property type="entry name" value="Butyryl-CoA Dehydrogenase, subunit A, domain 2"/>
    <property type="match status" value="2"/>
</dbReference>
<dbReference type="PANTHER" id="PTHR43292">
    <property type="entry name" value="ACYL-COA DEHYDROGENASE"/>
    <property type="match status" value="1"/>
</dbReference>
<feature type="domain" description="Acyl-CoA dehydrogenase/oxidase C-terminal" evidence="6">
    <location>
        <begin position="225"/>
        <end position="370"/>
    </location>
</feature>
<evidence type="ECO:0000256" key="5">
    <source>
        <dbReference type="ARBA" id="ARBA00023002"/>
    </source>
</evidence>
<dbReference type="Proteomes" id="UP000529637">
    <property type="component" value="Unassembled WGS sequence"/>
</dbReference>
<dbReference type="RefSeq" id="WP_176071620.1">
    <property type="nucleotide sequence ID" value="NZ_JABWMJ010000016.1"/>
</dbReference>
<evidence type="ECO:0000259" key="6">
    <source>
        <dbReference type="Pfam" id="PF00441"/>
    </source>
</evidence>
<dbReference type="GO" id="GO:0050660">
    <property type="term" value="F:flavin adenine dinucleotide binding"/>
    <property type="evidence" value="ECO:0007669"/>
    <property type="project" value="InterPro"/>
</dbReference>
<evidence type="ECO:0000259" key="7">
    <source>
        <dbReference type="Pfam" id="PF02770"/>
    </source>
</evidence>
<evidence type="ECO:0000313" key="10">
    <source>
        <dbReference type="Proteomes" id="UP000529637"/>
    </source>
</evidence>
<organism evidence="9 10">
    <name type="scientific">Piscinibacter koreensis</name>
    <dbReference type="NCBI Taxonomy" id="2742824"/>
    <lineage>
        <taxon>Bacteria</taxon>
        <taxon>Pseudomonadati</taxon>
        <taxon>Pseudomonadota</taxon>
        <taxon>Betaproteobacteria</taxon>
        <taxon>Burkholderiales</taxon>
        <taxon>Sphaerotilaceae</taxon>
        <taxon>Piscinibacter</taxon>
    </lineage>
</organism>
<dbReference type="InterPro" id="IPR009075">
    <property type="entry name" value="AcylCo_DH/oxidase_C"/>
</dbReference>
<dbReference type="InterPro" id="IPR006091">
    <property type="entry name" value="Acyl-CoA_Oxase/DH_mid-dom"/>
</dbReference>
<keyword evidence="3" id="KW-0285">Flavoprotein</keyword>
<dbReference type="SUPFAM" id="SSF56645">
    <property type="entry name" value="Acyl-CoA dehydrogenase NM domain-like"/>
    <property type="match status" value="2"/>
</dbReference>
<dbReference type="InterPro" id="IPR046373">
    <property type="entry name" value="Acyl-CoA_Oxase/DH_mid-dom_sf"/>
</dbReference>
<dbReference type="PANTHER" id="PTHR43292:SF3">
    <property type="entry name" value="ACYL-COA DEHYDROGENASE FADE29"/>
    <property type="match status" value="1"/>
</dbReference>
<feature type="domain" description="Acyl-CoA dehydrogenase/oxidase C-terminal" evidence="6">
    <location>
        <begin position="607"/>
        <end position="757"/>
    </location>
</feature>
<dbReference type="FunFam" id="2.40.110.10:FF:000011">
    <property type="entry name" value="Acyl-CoA dehydrogenase FadE34"/>
    <property type="match status" value="1"/>
</dbReference>
<keyword evidence="4" id="KW-0274">FAD</keyword>
<proteinExistence type="inferred from homology"/>
<dbReference type="Gene3D" id="1.20.140.10">
    <property type="entry name" value="Butyryl-CoA Dehydrogenase, subunit A, domain 3"/>
    <property type="match status" value="2"/>
</dbReference>
<dbReference type="GO" id="GO:0016627">
    <property type="term" value="F:oxidoreductase activity, acting on the CH-CH group of donors"/>
    <property type="evidence" value="ECO:0007669"/>
    <property type="project" value="InterPro"/>
</dbReference>
<feature type="domain" description="Acyl-CoA oxidase/dehydrogenase middle" evidence="7">
    <location>
        <begin position="501"/>
        <end position="595"/>
    </location>
</feature>
<evidence type="ECO:0000256" key="4">
    <source>
        <dbReference type="ARBA" id="ARBA00022827"/>
    </source>
</evidence>
<keyword evidence="10" id="KW-1185">Reference proteome</keyword>
<dbReference type="InterPro" id="IPR009100">
    <property type="entry name" value="AcylCoA_DH/oxidase_NM_dom_sf"/>
</dbReference>
<name>A0A7Y6NSZ0_9BURK</name>
<keyword evidence="5" id="KW-0560">Oxidoreductase</keyword>
<dbReference type="Pfam" id="PF02770">
    <property type="entry name" value="Acyl-CoA_dh_M"/>
    <property type="match status" value="1"/>
</dbReference>
<comment type="similarity">
    <text evidence="2">Belongs to the acyl-CoA dehydrogenase family.</text>
</comment>
<dbReference type="InterPro" id="IPR013786">
    <property type="entry name" value="AcylCoA_DH/ox_N"/>
</dbReference>
<dbReference type="CDD" id="cd00567">
    <property type="entry name" value="ACAD"/>
    <property type="match status" value="1"/>
</dbReference>
<protein>
    <submittedName>
        <fullName evidence="9">Acyl-CoA dehydrogenase family protein</fullName>
    </submittedName>
</protein>
<dbReference type="InterPro" id="IPR036250">
    <property type="entry name" value="AcylCo_DH-like_C"/>
</dbReference>
<dbReference type="Gene3D" id="1.10.540.10">
    <property type="entry name" value="Acyl-CoA dehydrogenase/oxidase, N-terminal domain"/>
    <property type="match status" value="2"/>
</dbReference>
<feature type="domain" description="Acyl-CoA dehydrogenase/oxidase N-terminal" evidence="8">
    <location>
        <begin position="12"/>
        <end position="124"/>
    </location>
</feature>
<dbReference type="InterPro" id="IPR052161">
    <property type="entry name" value="Mycobact_Acyl-CoA_DH"/>
</dbReference>
<sequence length="761" mass="82503">MIDLTQRLDERTDVQRMLCIAAADFFAADGEAHRLREWRGQFPGHDRARWQRLAGLGWLGLCLPESLGGSGLGVVEAAVLLEQCGRALAPEPLVAGALLPAWALLHGESSVLRERWLPALARGEAQLALAADDDATLRAEPRGAGLVLEGCRRFVAGAAGADAFVVAAQAPQGSVLLLVEADQRGLQLATQPRVDGGFWGELRFEAAEVGPAQVVAGAERARAVLDRALDLARIAASAELLGVMTKALETSVAYISMREQFGRPIGSFQALQHRAADMLIQIELTRSAVLQSAAVADAHDADGHRVAIAASQAKARASAAALEVTKGCIQLHGGIGYTDECNIGLYLKKAMFGAVWLGDATTHRRRYNERAGDGQEASAPEIIAGGEQPIRRDELRRWLAENFPSDWRFPPTRLSLKQTRAWHEKLYRKGWVAPNWPKEYGGMGLSGYEQVALQSEFDRHGIVIAPNMAVIMLGPLIIRYGTEQQKREILPRILSGEVLWCQGYSEPSAGSDLASLRTTAVLDGDEFVVNGQKIWTSFAHEADWIFLLVRTDPKAKKQEGISFLLVDMRTPGITVKRIRNLGGNAEFCETFFDNVRVPKSNLVGALNQGWTMAKSLLGSERIMIGSPRAARAPLGRLLELGRASGLDGDAAWRARYDQLRLDIDDLEAMYVRCVEVLRRGGELGAEVSMLKIWVTEAQQRVADLMLETAGAAGVGDESIALPGGALHPAHAFFAARPASIYGGSNEIQRNILAKAVLELPG</sequence>
<evidence type="ECO:0000256" key="2">
    <source>
        <dbReference type="ARBA" id="ARBA00009347"/>
    </source>
</evidence>
<accession>A0A7Y6NSZ0</accession>
<gene>
    <name evidence="9" type="ORF">HQN59_23740</name>
</gene>
<evidence type="ECO:0000259" key="8">
    <source>
        <dbReference type="Pfam" id="PF02771"/>
    </source>
</evidence>
<feature type="domain" description="Acyl-CoA dehydrogenase/oxidase N-terminal" evidence="8">
    <location>
        <begin position="392"/>
        <end position="497"/>
    </location>
</feature>
<evidence type="ECO:0000256" key="3">
    <source>
        <dbReference type="ARBA" id="ARBA00022630"/>
    </source>
</evidence>
<dbReference type="SUPFAM" id="SSF47203">
    <property type="entry name" value="Acyl-CoA dehydrogenase C-terminal domain-like"/>
    <property type="match status" value="2"/>
</dbReference>
<reference evidence="9 10" key="1">
    <citation type="submission" date="2020-06" db="EMBL/GenBank/DDBJ databases">
        <title>Schlegella sp. ID0723 isolated from air conditioner.</title>
        <authorList>
            <person name="Kim D.Y."/>
            <person name="Kim D.-U."/>
        </authorList>
    </citation>
    <scope>NUCLEOTIDE SEQUENCE [LARGE SCALE GENOMIC DNA]</scope>
    <source>
        <strain evidence="9 10">ID0723</strain>
    </source>
</reference>
<evidence type="ECO:0000313" key="9">
    <source>
        <dbReference type="EMBL" id="NUZ08761.1"/>
    </source>
</evidence>
<dbReference type="InterPro" id="IPR037069">
    <property type="entry name" value="AcylCoA_DH/ox_N_sf"/>
</dbReference>